<evidence type="ECO:0000313" key="5">
    <source>
        <dbReference type="EMBL" id="SKC34442.1"/>
    </source>
</evidence>
<sequence length="254" mass="29080">MKITTIILLSGLFPIAAAANTPQGNTTNQSFSKAKKIMQKQIYTNPADMKTIYCGADFNADKYITLPAGFTTEVYKKRVKRWEAEHVVPAENFGRAFSEWREGAKVCVDSKGKDFKGRKCAEKANKEYRLMQSDLYNLFPAVGAVNAARQNYNYVMLPKTASKNYRSFGSCDMIIDKKDHDAQPPERARGVIARTYMYFESAYPKYKMSRQQRQLMEVWDKQYPVTKWECERAEKVQNIQGNINPVLAARCKNS</sequence>
<name>A0A1T5I5W0_9GAMM</name>
<dbReference type="GO" id="GO:0004518">
    <property type="term" value="F:nuclease activity"/>
    <property type="evidence" value="ECO:0007669"/>
    <property type="project" value="UniProtKB-KW"/>
</dbReference>
<evidence type="ECO:0000313" key="6">
    <source>
        <dbReference type="Proteomes" id="UP000189966"/>
    </source>
</evidence>
<feature type="signal peptide" evidence="4">
    <location>
        <begin position="1"/>
        <end position="18"/>
    </location>
</feature>
<dbReference type="Proteomes" id="UP000189966">
    <property type="component" value="Unassembled WGS sequence"/>
</dbReference>
<dbReference type="PANTHER" id="PTHR33607:SF2">
    <property type="entry name" value="ENDONUCLEASE-1"/>
    <property type="match status" value="1"/>
</dbReference>
<keyword evidence="4" id="KW-0732">Signal</keyword>
<evidence type="ECO:0000256" key="1">
    <source>
        <dbReference type="ARBA" id="ARBA00006429"/>
    </source>
</evidence>
<keyword evidence="2" id="KW-0540">Nuclease</keyword>
<dbReference type="Pfam" id="PF04231">
    <property type="entry name" value="Endonuclease_1"/>
    <property type="match status" value="1"/>
</dbReference>
<dbReference type="GO" id="GO:0016787">
    <property type="term" value="F:hydrolase activity"/>
    <property type="evidence" value="ECO:0007669"/>
    <property type="project" value="UniProtKB-KW"/>
</dbReference>
<organism evidence="5 6">
    <name type="scientific">Photobacterium piscicola</name>
    <dbReference type="NCBI Taxonomy" id="1378299"/>
    <lineage>
        <taxon>Bacteria</taxon>
        <taxon>Pseudomonadati</taxon>
        <taxon>Pseudomonadota</taxon>
        <taxon>Gammaproteobacteria</taxon>
        <taxon>Vibrionales</taxon>
        <taxon>Vibrionaceae</taxon>
        <taxon>Photobacterium</taxon>
    </lineage>
</organism>
<dbReference type="InterPro" id="IPR044925">
    <property type="entry name" value="His-Me_finger_sf"/>
</dbReference>
<dbReference type="InterPro" id="IPR007346">
    <property type="entry name" value="Endonuclease-I"/>
</dbReference>
<feature type="chain" id="PRO_5012301426" evidence="4">
    <location>
        <begin position="19"/>
        <end position="254"/>
    </location>
</feature>
<comment type="similarity">
    <text evidence="1">Belongs to the EndA/NucM nuclease family.</text>
</comment>
<reference evidence="5 6" key="1">
    <citation type="submission" date="2017-02" db="EMBL/GenBank/DDBJ databases">
        <authorList>
            <person name="Peterson S.W."/>
        </authorList>
    </citation>
    <scope>NUCLEOTIDE SEQUENCE [LARGE SCALE GENOMIC DNA]</scope>
    <source>
        <strain evidence="6">type strain: NCCB 100098</strain>
    </source>
</reference>
<gene>
    <name evidence="5" type="primary">nucM</name>
    <name evidence="5" type="ORF">CZ809_04062</name>
</gene>
<dbReference type="AlphaFoldDB" id="A0A1T5I5W0"/>
<evidence type="ECO:0000256" key="3">
    <source>
        <dbReference type="ARBA" id="ARBA00022801"/>
    </source>
</evidence>
<dbReference type="OrthoDB" id="9800417at2"/>
<evidence type="ECO:0000256" key="2">
    <source>
        <dbReference type="ARBA" id="ARBA00022722"/>
    </source>
</evidence>
<dbReference type="EMBL" id="FUZI01000018">
    <property type="protein sequence ID" value="SKC34442.1"/>
    <property type="molecule type" value="Genomic_DNA"/>
</dbReference>
<dbReference type="EC" id="3.1.21.-" evidence="5"/>
<dbReference type="PANTHER" id="PTHR33607">
    <property type="entry name" value="ENDONUCLEASE-1"/>
    <property type="match status" value="1"/>
</dbReference>
<keyword evidence="3 5" id="KW-0378">Hydrolase</keyword>
<evidence type="ECO:0000256" key="4">
    <source>
        <dbReference type="SAM" id="SignalP"/>
    </source>
</evidence>
<dbReference type="SUPFAM" id="SSF54060">
    <property type="entry name" value="His-Me finger endonucleases"/>
    <property type="match status" value="1"/>
</dbReference>
<accession>A0A1T5I5W0</accession>
<protein>
    <submittedName>
        <fullName evidence="5">Nuclease NucM</fullName>
        <ecNumber evidence="5">3.1.21.-</ecNumber>
    </submittedName>
</protein>
<proteinExistence type="inferred from homology"/>